<dbReference type="PANTHER" id="PTHR43245">
    <property type="entry name" value="BIFUNCTIONAL POLYMYXIN RESISTANCE PROTEIN ARNA"/>
    <property type="match status" value="1"/>
</dbReference>
<name>A0ABR9H6Q5_9BACT</name>
<dbReference type="Pfam" id="PF01370">
    <property type="entry name" value="Epimerase"/>
    <property type="match status" value="1"/>
</dbReference>
<dbReference type="PANTHER" id="PTHR43245:SF13">
    <property type="entry name" value="UDP-D-APIOSE_UDP-D-XYLOSE SYNTHASE 2"/>
    <property type="match status" value="1"/>
</dbReference>
<keyword evidence="3" id="KW-1185">Reference proteome</keyword>
<dbReference type="InterPro" id="IPR001509">
    <property type="entry name" value="Epimerase_deHydtase"/>
</dbReference>
<organism evidence="2 3">
    <name type="scientific">Desulfomicrobium macestii</name>
    <dbReference type="NCBI Taxonomy" id="90731"/>
    <lineage>
        <taxon>Bacteria</taxon>
        <taxon>Pseudomonadati</taxon>
        <taxon>Thermodesulfobacteriota</taxon>
        <taxon>Desulfovibrionia</taxon>
        <taxon>Desulfovibrionales</taxon>
        <taxon>Desulfomicrobiaceae</taxon>
        <taxon>Desulfomicrobium</taxon>
    </lineage>
</organism>
<sequence length="305" mass="32723">MNVLIVGGTGFLGAHLYEELAGRGHSVRYTGRSTGAVQGFIHCDITRGDLTVPEGTDVVYYLSQAESYANFPESAPAIFGVNTQGAVKAASSALKAKCKAFFYASTGNVYAPSFLPSTEDALLDRSTPYALSKLQAEEILGLMACETMRICCFRVFGLYGSTQTTKLAAVLMDKVRRSEPIKLAPTPEELASGVGYDTGGLALSWLCINDAAAQLADLGGQALVGARLPRCLNLAGPKPLSLRELTGLMGASLGMKPIYEIEATPRTRDFIADVGLLKKILKPKYTAHETAIEVFVRCRKARRNE</sequence>
<accession>A0ABR9H6Q5</accession>
<dbReference type="InterPro" id="IPR036291">
    <property type="entry name" value="NAD(P)-bd_dom_sf"/>
</dbReference>
<dbReference type="SUPFAM" id="SSF51735">
    <property type="entry name" value="NAD(P)-binding Rossmann-fold domains"/>
    <property type="match status" value="1"/>
</dbReference>
<evidence type="ECO:0000313" key="3">
    <source>
        <dbReference type="Proteomes" id="UP000639010"/>
    </source>
</evidence>
<proteinExistence type="predicted"/>
<dbReference type="EMBL" id="JADBGG010000026">
    <property type="protein sequence ID" value="MBE1426394.1"/>
    <property type="molecule type" value="Genomic_DNA"/>
</dbReference>
<comment type="caution">
    <text evidence="2">The sequence shown here is derived from an EMBL/GenBank/DDBJ whole genome shotgun (WGS) entry which is preliminary data.</text>
</comment>
<dbReference type="Gene3D" id="3.40.50.720">
    <property type="entry name" value="NAD(P)-binding Rossmann-like Domain"/>
    <property type="match status" value="1"/>
</dbReference>
<dbReference type="CDD" id="cd08946">
    <property type="entry name" value="SDR_e"/>
    <property type="match status" value="1"/>
</dbReference>
<gene>
    <name evidence="2" type="ORF">H4684_003059</name>
</gene>
<feature type="domain" description="NAD-dependent epimerase/dehydratase" evidence="1">
    <location>
        <begin position="3"/>
        <end position="183"/>
    </location>
</feature>
<dbReference type="RefSeq" id="WP_192624394.1">
    <property type="nucleotide sequence ID" value="NZ_JADBGG010000026.1"/>
</dbReference>
<evidence type="ECO:0000259" key="1">
    <source>
        <dbReference type="Pfam" id="PF01370"/>
    </source>
</evidence>
<reference evidence="2 3" key="1">
    <citation type="submission" date="2020-10" db="EMBL/GenBank/DDBJ databases">
        <title>Genomic Encyclopedia of Type Strains, Phase IV (KMG-IV): sequencing the most valuable type-strain genomes for metagenomic binning, comparative biology and taxonomic classification.</title>
        <authorList>
            <person name="Goeker M."/>
        </authorList>
    </citation>
    <scope>NUCLEOTIDE SEQUENCE [LARGE SCALE GENOMIC DNA]</scope>
    <source>
        <strain evidence="2 3">DSM 4194</strain>
    </source>
</reference>
<protein>
    <submittedName>
        <fullName evidence="2">Nucleoside-diphosphate-sugar epimerase</fullName>
    </submittedName>
</protein>
<evidence type="ECO:0000313" key="2">
    <source>
        <dbReference type="EMBL" id="MBE1426394.1"/>
    </source>
</evidence>
<dbReference type="Proteomes" id="UP000639010">
    <property type="component" value="Unassembled WGS sequence"/>
</dbReference>
<dbReference type="InterPro" id="IPR050177">
    <property type="entry name" value="Lipid_A_modif_metabolic_enz"/>
</dbReference>